<dbReference type="EMBL" id="CAADFT010000144">
    <property type="protein sequence ID" value="VFK48903.1"/>
    <property type="molecule type" value="Genomic_DNA"/>
</dbReference>
<dbReference type="EMBL" id="CAADFS010000167">
    <property type="protein sequence ID" value="VFK52315.1"/>
    <property type="molecule type" value="Genomic_DNA"/>
</dbReference>
<name>A0A451AGQ0_9GAMM</name>
<sequence>METEGLGKIESGRCRPIHNILGPLRCAKLPLATEALMAHSAFVRVDYTVIHVAHQECLAVSPEHND</sequence>
<dbReference type="AlphaFoldDB" id="A0A451AGQ0"/>
<reference evidence="3" key="1">
    <citation type="submission" date="2019-02" db="EMBL/GenBank/DDBJ databases">
        <authorList>
            <person name="Gruber-Vodicka R. H."/>
            <person name="Seah K. B. B."/>
        </authorList>
    </citation>
    <scope>NUCLEOTIDE SEQUENCE</scope>
    <source>
        <strain evidence="2">BECK_BZ123</strain>
        <strain evidence="1">BECK_BZ125</strain>
        <strain evidence="3">BECK_BZ126</strain>
    </source>
</reference>
<evidence type="ECO:0000313" key="3">
    <source>
        <dbReference type="EMBL" id="VFK65217.1"/>
    </source>
</evidence>
<evidence type="ECO:0000313" key="1">
    <source>
        <dbReference type="EMBL" id="VFK48903.1"/>
    </source>
</evidence>
<proteinExistence type="predicted"/>
<accession>A0A451AGQ0</accession>
<evidence type="ECO:0000313" key="2">
    <source>
        <dbReference type="EMBL" id="VFK52315.1"/>
    </source>
</evidence>
<dbReference type="EMBL" id="CAADFW010000172">
    <property type="protein sequence ID" value="VFK65217.1"/>
    <property type="molecule type" value="Genomic_DNA"/>
</dbReference>
<protein>
    <submittedName>
        <fullName evidence="3">Uncharacterized protein</fullName>
    </submittedName>
</protein>
<gene>
    <name evidence="2" type="ORF">BECKTC1821D_GA0114238_11672</name>
    <name evidence="1" type="ORF">BECKTC1821E_GA0114239_11442</name>
    <name evidence="3" type="ORF">BECKTC1821F_GA0114240_11721</name>
</gene>
<organism evidence="3">
    <name type="scientific">Candidatus Kentrum sp. TC</name>
    <dbReference type="NCBI Taxonomy" id="2126339"/>
    <lineage>
        <taxon>Bacteria</taxon>
        <taxon>Pseudomonadati</taxon>
        <taxon>Pseudomonadota</taxon>
        <taxon>Gammaproteobacteria</taxon>
        <taxon>Candidatus Kentrum</taxon>
    </lineage>
</organism>